<sequence length="98" mass="10327">RSPVAGIADANSEAPEIDSAELPRTPKCAMLAYNWRDAVLVGQTSSPVVIIGAGVFGLSTAIHLAERGYTNVKILDKQAYHDSQYSYDKGCDAASAGL</sequence>
<dbReference type="SUPFAM" id="SSF51971">
    <property type="entry name" value="Nucleotide-binding domain"/>
    <property type="match status" value="1"/>
</dbReference>
<name>A0A8H4KAM5_9HYPO</name>
<gene>
    <name evidence="2" type="ORF">FALBO_17129</name>
</gene>
<dbReference type="InterPro" id="IPR006076">
    <property type="entry name" value="FAD-dep_OxRdtase"/>
</dbReference>
<dbReference type="EMBL" id="JAADYS010003582">
    <property type="protein sequence ID" value="KAF4445973.1"/>
    <property type="molecule type" value="Genomic_DNA"/>
</dbReference>
<feature type="domain" description="FAD dependent oxidoreductase" evidence="1">
    <location>
        <begin position="48"/>
        <end position="78"/>
    </location>
</feature>
<dbReference type="Gene3D" id="3.50.50.60">
    <property type="entry name" value="FAD/NAD(P)-binding domain"/>
    <property type="match status" value="1"/>
</dbReference>
<evidence type="ECO:0000313" key="3">
    <source>
        <dbReference type="Proteomes" id="UP000554235"/>
    </source>
</evidence>
<dbReference type="AlphaFoldDB" id="A0A8H4KAM5"/>
<accession>A0A8H4KAM5</accession>
<protein>
    <recommendedName>
        <fullName evidence="1">FAD dependent oxidoreductase domain-containing protein</fullName>
    </recommendedName>
</protein>
<evidence type="ECO:0000313" key="2">
    <source>
        <dbReference type="EMBL" id="KAF4445973.1"/>
    </source>
</evidence>
<dbReference type="Pfam" id="PF01266">
    <property type="entry name" value="DAO"/>
    <property type="match status" value="1"/>
</dbReference>
<organism evidence="2 3">
    <name type="scientific">Fusarium albosuccineum</name>
    <dbReference type="NCBI Taxonomy" id="1237068"/>
    <lineage>
        <taxon>Eukaryota</taxon>
        <taxon>Fungi</taxon>
        <taxon>Dikarya</taxon>
        <taxon>Ascomycota</taxon>
        <taxon>Pezizomycotina</taxon>
        <taxon>Sordariomycetes</taxon>
        <taxon>Hypocreomycetidae</taxon>
        <taxon>Hypocreales</taxon>
        <taxon>Nectriaceae</taxon>
        <taxon>Fusarium</taxon>
        <taxon>Fusarium decemcellulare species complex</taxon>
    </lineage>
</organism>
<keyword evidence="3" id="KW-1185">Reference proteome</keyword>
<dbReference type="InterPro" id="IPR036188">
    <property type="entry name" value="FAD/NAD-bd_sf"/>
</dbReference>
<feature type="non-terminal residue" evidence="2">
    <location>
        <position position="1"/>
    </location>
</feature>
<comment type="caution">
    <text evidence="2">The sequence shown here is derived from an EMBL/GenBank/DDBJ whole genome shotgun (WGS) entry which is preliminary data.</text>
</comment>
<evidence type="ECO:0000259" key="1">
    <source>
        <dbReference type="Pfam" id="PF01266"/>
    </source>
</evidence>
<proteinExistence type="predicted"/>
<dbReference type="Proteomes" id="UP000554235">
    <property type="component" value="Unassembled WGS sequence"/>
</dbReference>
<feature type="non-terminal residue" evidence="2">
    <location>
        <position position="98"/>
    </location>
</feature>
<reference evidence="2 3" key="1">
    <citation type="submission" date="2020-01" db="EMBL/GenBank/DDBJ databases">
        <title>Identification and distribution of gene clusters putatively required for synthesis of sphingolipid metabolism inhibitors in phylogenetically diverse species of the filamentous fungus Fusarium.</title>
        <authorList>
            <person name="Kim H.-S."/>
            <person name="Busman M."/>
            <person name="Brown D.W."/>
            <person name="Divon H."/>
            <person name="Uhlig S."/>
            <person name="Proctor R.H."/>
        </authorList>
    </citation>
    <scope>NUCLEOTIDE SEQUENCE [LARGE SCALE GENOMIC DNA]</scope>
    <source>
        <strain evidence="2 3">NRRL 20459</strain>
    </source>
</reference>
<dbReference type="OrthoDB" id="2219495at2759"/>